<dbReference type="InterPro" id="IPR001155">
    <property type="entry name" value="OxRdtase_FMN_N"/>
</dbReference>
<protein>
    <recommendedName>
        <fullName evidence="1">NADH:flavin oxidoreductase/NADH oxidase N-terminal domain-containing protein</fullName>
    </recommendedName>
</protein>
<evidence type="ECO:0000313" key="2">
    <source>
        <dbReference type="EMBL" id="RSH82368.1"/>
    </source>
</evidence>
<dbReference type="PANTHER" id="PTHR22893:SF91">
    <property type="entry name" value="NADPH DEHYDROGENASE 2-RELATED"/>
    <property type="match status" value="1"/>
</dbReference>
<comment type="caution">
    <text evidence="2">The sequence shown here is derived from an EMBL/GenBank/DDBJ whole genome shotgun (WGS) entry which is preliminary data.</text>
</comment>
<keyword evidence="3" id="KW-1185">Reference proteome</keyword>
<dbReference type="OrthoDB" id="276546at2759"/>
<name>A0A427XU58_9TREE</name>
<dbReference type="PANTHER" id="PTHR22893">
    <property type="entry name" value="NADH OXIDOREDUCTASE-RELATED"/>
    <property type="match status" value="1"/>
</dbReference>
<dbReference type="InterPro" id="IPR013785">
    <property type="entry name" value="Aldolase_TIM"/>
</dbReference>
<dbReference type="CDD" id="cd02933">
    <property type="entry name" value="OYE_like_FMN"/>
    <property type="match status" value="1"/>
</dbReference>
<dbReference type="AlphaFoldDB" id="A0A427XU58"/>
<dbReference type="SUPFAM" id="SSF51395">
    <property type="entry name" value="FMN-linked oxidoreductases"/>
    <property type="match status" value="1"/>
</dbReference>
<reference evidence="2 3" key="1">
    <citation type="submission" date="2018-11" db="EMBL/GenBank/DDBJ databases">
        <title>Genome sequence of Apiotrichum porosum DSM 27194.</title>
        <authorList>
            <person name="Aliyu H."/>
            <person name="Gorte O."/>
            <person name="Ochsenreither K."/>
        </authorList>
    </citation>
    <scope>NUCLEOTIDE SEQUENCE [LARGE SCALE GENOMIC DNA]</scope>
    <source>
        <strain evidence="2 3">DSM 27194</strain>
    </source>
</reference>
<dbReference type="GeneID" id="39591878"/>
<accession>A0A427XU58</accession>
<organism evidence="2 3">
    <name type="scientific">Apiotrichum porosum</name>
    <dbReference type="NCBI Taxonomy" id="105984"/>
    <lineage>
        <taxon>Eukaryota</taxon>
        <taxon>Fungi</taxon>
        <taxon>Dikarya</taxon>
        <taxon>Basidiomycota</taxon>
        <taxon>Agaricomycotina</taxon>
        <taxon>Tremellomycetes</taxon>
        <taxon>Trichosporonales</taxon>
        <taxon>Trichosporonaceae</taxon>
        <taxon>Apiotrichum</taxon>
    </lineage>
</organism>
<dbReference type="Gene3D" id="3.20.20.70">
    <property type="entry name" value="Aldolase class I"/>
    <property type="match status" value="1"/>
</dbReference>
<dbReference type="GO" id="GO:0010181">
    <property type="term" value="F:FMN binding"/>
    <property type="evidence" value="ECO:0007669"/>
    <property type="project" value="InterPro"/>
</dbReference>
<sequence>MAVTKPLLFSPIKIGSTALKHRVVMAPLTRFRADPKTFVPSEIAIDYYDQRTSDGGLLISEATFIAEEAGGMNGVPGIWSPEQVTGWKKITSAVHAKGGRIFLQLWALGRVANPKIVQPVWGTTSKPYLVGSLAQPSAQNSTPLTPMTAADIERFVGHYRRAAVNAIEAGFDGVEIHGANGYFIQSVSNERTDEYGGSLENRFRFPIRVVNEVCAAIGADKVAIRMSPFNNYQGMREPDPLATFIPWAKTLVAAQPHLAYIHAVEARGAGVSGSDAASDKASPDDKLDDIRHIVQGAGIPFVVCGGYTPETAVAEAEKNGDIVAFGRQFISNPDLPARIENGWQLSKYDRPTFYAGGAKGYIDYPLYASRL</sequence>
<dbReference type="InterPro" id="IPR045247">
    <property type="entry name" value="Oye-like"/>
</dbReference>
<dbReference type="STRING" id="105984.A0A427XU58"/>
<dbReference type="Proteomes" id="UP000279236">
    <property type="component" value="Unassembled WGS sequence"/>
</dbReference>
<dbReference type="Pfam" id="PF00724">
    <property type="entry name" value="Oxidored_FMN"/>
    <property type="match status" value="1"/>
</dbReference>
<feature type="domain" description="NADH:flavin oxidoreductase/NADH oxidase N-terminal" evidence="1">
    <location>
        <begin position="8"/>
        <end position="344"/>
    </location>
</feature>
<gene>
    <name evidence="2" type="ORF">EHS24_007335</name>
</gene>
<dbReference type="GO" id="GO:0016491">
    <property type="term" value="F:oxidoreductase activity"/>
    <property type="evidence" value="ECO:0007669"/>
    <property type="project" value="InterPro"/>
</dbReference>
<evidence type="ECO:0000259" key="1">
    <source>
        <dbReference type="Pfam" id="PF00724"/>
    </source>
</evidence>
<proteinExistence type="predicted"/>
<evidence type="ECO:0000313" key="3">
    <source>
        <dbReference type="Proteomes" id="UP000279236"/>
    </source>
</evidence>
<dbReference type="EMBL" id="RSCE01000005">
    <property type="protein sequence ID" value="RSH82368.1"/>
    <property type="molecule type" value="Genomic_DNA"/>
</dbReference>
<dbReference type="RefSeq" id="XP_028476600.1">
    <property type="nucleotide sequence ID" value="XM_028622707.1"/>
</dbReference>